<reference evidence="1" key="1">
    <citation type="submission" date="2022-06" db="EMBL/GenBank/DDBJ databases">
        <title>Isolation of gut microbiota from human fecal samples.</title>
        <authorList>
            <person name="Pamer E.G."/>
            <person name="Barat B."/>
            <person name="Waligurski E."/>
            <person name="Medina S."/>
            <person name="Paddock L."/>
            <person name="Mostad J."/>
        </authorList>
    </citation>
    <scope>NUCLEOTIDE SEQUENCE</scope>
    <source>
        <strain evidence="1">DFI.6.24</strain>
    </source>
</reference>
<evidence type="ECO:0000313" key="2">
    <source>
        <dbReference type="Proteomes" id="UP001204814"/>
    </source>
</evidence>
<protein>
    <submittedName>
        <fullName evidence="1">Uncharacterized protein</fullName>
    </submittedName>
</protein>
<gene>
    <name evidence="1" type="ORF">NE542_03505</name>
</gene>
<comment type="caution">
    <text evidence="1">The sequence shown here is derived from an EMBL/GenBank/DDBJ whole genome shotgun (WGS) entry which is preliminary data.</text>
</comment>
<proteinExistence type="predicted"/>
<dbReference type="EMBL" id="JANGBO010000001">
    <property type="protein sequence ID" value="MCQ5060903.1"/>
    <property type="molecule type" value="Genomic_DNA"/>
</dbReference>
<dbReference type="AlphaFoldDB" id="A0AAP2XQC8"/>
<name>A0AAP2XQC8_9FIRM</name>
<sequence>MSQYTMLNGFKIDVETEPYDGGNFNTDYSKATQLNIHFSANNSHNEDMECYFIQSNDYATFYDICDSVDGDMLDMCYDVKKYIQNAHHVFFNNNQFGMIEPQFDGIYHMLLIDVIEQEFGYHPDVIASFMHKDTWDEMQYLLECAGYRRLENKNLCEEIVQVILVNDKETSESDEEVERFEGIKKY</sequence>
<accession>A0AAP2XQC8</accession>
<organism evidence="1 2">
    <name type="scientific">Faecalibacillus intestinalis</name>
    <dbReference type="NCBI Taxonomy" id="1982626"/>
    <lineage>
        <taxon>Bacteria</taxon>
        <taxon>Bacillati</taxon>
        <taxon>Bacillota</taxon>
        <taxon>Erysipelotrichia</taxon>
        <taxon>Erysipelotrichales</taxon>
        <taxon>Coprobacillaceae</taxon>
        <taxon>Faecalibacillus</taxon>
    </lineage>
</organism>
<dbReference type="Proteomes" id="UP001204814">
    <property type="component" value="Unassembled WGS sequence"/>
</dbReference>
<dbReference type="RefSeq" id="WP_227352000.1">
    <property type="nucleotide sequence ID" value="NZ_JAJDKX010000007.1"/>
</dbReference>
<evidence type="ECO:0000313" key="1">
    <source>
        <dbReference type="EMBL" id="MCQ5060903.1"/>
    </source>
</evidence>